<gene>
    <name evidence="2" type="ORF">TR92330</name>
</gene>
<feature type="domain" description="DUF4806" evidence="1">
    <location>
        <begin position="5"/>
        <end position="74"/>
    </location>
</feature>
<evidence type="ECO:0000313" key="2">
    <source>
        <dbReference type="EMBL" id="JAP42272.1"/>
    </source>
</evidence>
<protein>
    <recommendedName>
        <fullName evidence="1">DUF4806 domain-containing protein</fullName>
    </recommendedName>
</protein>
<dbReference type="InterPro" id="IPR032071">
    <property type="entry name" value="DUF4806"/>
</dbReference>
<dbReference type="Pfam" id="PF16064">
    <property type="entry name" value="DUF4806"/>
    <property type="match status" value="1"/>
</dbReference>
<dbReference type="EMBL" id="GEEE01020953">
    <property type="protein sequence ID" value="JAP42272.1"/>
    <property type="molecule type" value="Transcribed_RNA"/>
</dbReference>
<sequence length="147" mass="16886">MRPQNPVEHPLRTAEEFRQFDSTLLDAENRQQLANFLATLGGKDVVHFARNIFRALFDREISAQLNYSGQGKKVGLELSNIYSVIENVFADWDADRKHCKRDLVDAIRRCFKQDYDALRQRTRRATQVLDGTVAHKGNTTTDTTVMT</sequence>
<organism evidence="2">
    <name type="scientific">Schistocephalus solidus</name>
    <name type="common">Tapeworm</name>
    <dbReference type="NCBI Taxonomy" id="70667"/>
    <lineage>
        <taxon>Eukaryota</taxon>
        <taxon>Metazoa</taxon>
        <taxon>Spiralia</taxon>
        <taxon>Lophotrochozoa</taxon>
        <taxon>Platyhelminthes</taxon>
        <taxon>Cestoda</taxon>
        <taxon>Eucestoda</taxon>
        <taxon>Diphyllobothriidea</taxon>
        <taxon>Diphyllobothriidae</taxon>
        <taxon>Schistocephalus</taxon>
    </lineage>
</organism>
<name>A0A0X3P2R7_SCHSO</name>
<dbReference type="AlphaFoldDB" id="A0A0X3P2R7"/>
<reference evidence="2" key="1">
    <citation type="submission" date="2016-01" db="EMBL/GenBank/DDBJ databases">
        <title>Reference transcriptome for the parasite Schistocephalus solidus: insights into the molecular evolution of parasitism.</title>
        <authorList>
            <person name="Hebert F.O."/>
            <person name="Grambauer S."/>
            <person name="Barber I."/>
            <person name="Landry C.R."/>
            <person name="Aubin-Horth N."/>
        </authorList>
    </citation>
    <scope>NUCLEOTIDE SEQUENCE</scope>
</reference>
<dbReference type="PANTHER" id="PTHR34153">
    <property type="entry name" value="SI:CH211-262H13.3-RELATED-RELATED"/>
    <property type="match status" value="1"/>
</dbReference>
<evidence type="ECO:0000259" key="1">
    <source>
        <dbReference type="Pfam" id="PF16064"/>
    </source>
</evidence>
<proteinExistence type="predicted"/>
<accession>A0A0X3P2R7</accession>
<dbReference type="PANTHER" id="PTHR34153:SF2">
    <property type="entry name" value="SI:CH211-262H13.3-RELATED"/>
    <property type="match status" value="1"/>
</dbReference>